<reference evidence="2 3" key="1">
    <citation type="submission" date="2024-03" db="EMBL/GenBank/DDBJ databases">
        <title>The Acrasis kona genome and developmental transcriptomes reveal deep origins of eukaryotic multicellular pathways.</title>
        <authorList>
            <person name="Sheikh S."/>
            <person name="Fu C.-J."/>
            <person name="Brown M.W."/>
            <person name="Baldauf S.L."/>
        </authorList>
    </citation>
    <scope>NUCLEOTIDE SEQUENCE [LARGE SCALE GENOMIC DNA]</scope>
    <source>
        <strain evidence="2 3">ATCC MYA-3509</strain>
    </source>
</reference>
<dbReference type="InterPro" id="IPR036435">
    <property type="entry name" value="Leukocidin/porin_MspA_sf"/>
</dbReference>
<evidence type="ECO:0000313" key="3">
    <source>
        <dbReference type="Proteomes" id="UP001431209"/>
    </source>
</evidence>
<proteinExistence type="predicted"/>
<dbReference type="SUPFAM" id="SSF56959">
    <property type="entry name" value="Leukocidin-like"/>
    <property type="match status" value="1"/>
</dbReference>
<dbReference type="Gene3D" id="2.70.240.10">
    <property type="entry name" value="Leukocidin/porin MspA"/>
    <property type="match status" value="1"/>
</dbReference>
<sequence length="365" mass="41114">MTETIRIYYGSSSVEFKYPGEPVSLDSMSAIIRRRLNLHDMFTFYLIQGKSSEIHAKNEDEIVLGGIVAGEYTIRPLDEVSDCEKLIKDKKPVKSHIWSLIQRVNEEAKNLTVVSKYLITQRRQDRSEVQMLVGFNLPEQMAMRKFTITLKVNDQNAEILTAMPETTEKQYTLHNSSEFNGTLGFTVGQTPSGSVGVSHTSGKTVDTEVAEWQTICRRKSEREVTWVMLLSQTQGLKPHKIFSKYPVAAYASAFKFVFEVAMVNRQNEQELTLYIEYEAVSRFSHWIRNDTTKGGFNFIVFKRKETTTSSPPATVVRPTTVPPTTTTTIKTVTTTETKIITAPATTIQPTTTAAATTEPILTTNN</sequence>
<keyword evidence="3" id="KW-1185">Reference proteome</keyword>
<dbReference type="Proteomes" id="UP001431209">
    <property type="component" value="Unassembled WGS sequence"/>
</dbReference>
<evidence type="ECO:0000256" key="1">
    <source>
        <dbReference type="ARBA" id="ARBA00022729"/>
    </source>
</evidence>
<accession>A0AAW2YWG0</accession>
<name>A0AAW2YWG0_9EUKA</name>
<comment type="caution">
    <text evidence="2">The sequence shown here is derived from an EMBL/GenBank/DDBJ whole genome shotgun (WGS) entry which is preliminary data.</text>
</comment>
<gene>
    <name evidence="2" type="ORF">AKO1_002814</name>
</gene>
<evidence type="ECO:0000313" key="2">
    <source>
        <dbReference type="EMBL" id="KAL0481246.1"/>
    </source>
</evidence>
<protein>
    <submittedName>
        <fullName evidence="2">Uncharacterized protein</fullName>
    </submittedName>
</protein>
<dbReference type="AlphaFoldDB" id="A0AAW2YWG0"/>
<dbReference type="EMBL" id="JAOPGA020000740">
    <property type="protein sequence ID" value="KAL0481246.1"/>
    <property type="molecule type" value="Genomic_DNA"/>
</dbReference>
<keyword evidence="1" id="KW-0732">Signal</keyword>
<organism evidence="2 3">
    <name type="scientific">Acrasis kona</name>
    <dbReference type="NCBI Taxonomy" id="1008807"/>
    <lineage>
        <taxon>Eukaryota</taxon>
        <taxon>Discoba</taxon>
        <taxon>Heterolobosea</taxon>
        <taxon>Tetramitia</taxon>
        <taxon>Eutetramitia</taxon>
        <taxon>Acrasidae</taxon>
        <taxon>Acrasis</taxon>
    </lineage>
</organism>